<dbReference type="PANTHER" id="PTHR39290:SF6">
    <property type="entry name" value="S-ADENOSYL-L-METHIONINE-DEPENDENT METHYLTRANSFERASES SUPERFAMILY PROTEIN"/>
    <property type="match status" value="1"/>
</dbReference>
<comment type="caution">
    <text evidence="2">The sequence shown here is derived from an EMBL/GenBank/DDBJ whole genome shotgun (WGS) entry which is preliminary data.</text>
</comment>
<feature type="region of interest" description="Disordered" evidence="1">
    <location>
        <begin position="454"/>
        <end position="476"/>
    </location>
</feature>
<evidence type="ECO:0000256" key="1">
    <source>
        <dbReference type="SAM" id="MobiDB-lite"/>
    </source>
</evidence>
<dbReference type="EMBL" id="JAULSR010000002">
    <property type="protein sequence ID" value="KAK0628561.1"/>
    <property type="molecule type" value="Genomic_DNA"/>
</dbReference>
<feature type="compositionally biased region" description="Low complexity" evidence="1">
    <location>
        <begin position="258"/>
        <end position="269"/>
    </location>
</feature>
<evidence type="ECO:0000313" key="3">
    <source>
        <dbReference type="Proteomes" id="UP001174934"/>
    </source>
</evidence>
<feature type="region of interest" description="Disordered" evidence="1">
    <location>
        <begin position="258"/>
        <end position="284"/>
    </location>
</feature>
<organism evidence="2 3">
    <name type="scientific">Bombardia bombarda</name>
    <dbReference type="NCBI Taxonomy" id="252184"/>
    <lineage>
        <taxon>Eukaryota</taxon>
        <taxon>Fungi</taxon>
        <taxon>Dikarya</taxon>
        <taxon>Ascomycota</taxon>
        <taxon>Pezizomycotina</taxon>
        <taxon>Sordariomycetes</taxon>
        <taxon>Sordariomycetidae</taxon>
        <taxon>Sordariales</taxon>
        <taxon>Lasiosphaeriaceae</taxon>
        <taxon>Bombardia</taxon>
    </lineage>
</organism>
<proteinExistence type="predicted"/>
<evidence type="ECO:0000313" key="2">
    <source>
        <dbReference type="EMBL" id="KAK0628561.1"/>
    </source>
</evidence>
<keyword evidence="3" id="KW-1185">Reference proteome</keyword>
<reference evidence="2" key="1">
    <citation type="submission" date="2023-06" db="EMBL/GenBank/DDBJ databases">
        <title>Genome-scale phylogeny and comparative genomics of the fungal order Sordariales.</title>
        <authorList>
            <consortium name="Lawrence Berkeley National Laboratory"/>
            <person name="Hensen N."/>
            <person name="Bonometti L."/>
            <person name="Westerberg I."/>
            <person name="Brannstrom I.O."/>
            <person name="Guillou S."/>
            <person name="Cros-Aarteil S."/>
            <person name="Calhoun S."/>
            <person name="Haridas S."/>
            <person name="Kuo A."/>
            <person name="Mondo S."/>
            <person name="Pangilinan J."/>
            <person name="Riley R."/>
            <person name="LaButti K."/>
            <person name="Andreopoulos B."/>
            <person name="Lipzen A."/>
            <person name="Chen C."/>
            <person name="Yanf M."/>
            <person name="Daum C."/>
            <person name="Ng V."/>
            <person name="Clum A."/>
            <person name="Steindorff A."/>
            <person name="Ohm R."/>
            <person name="Martin F."/>
            <person name="Silar P."/>
            <person name="Natvig D."/>
            <person name="Lalanne C."/>
            <person name="Gautier V."/>
            <person name="Ament-velasquez S.L."/>
            <person name="Kruys A."/>
            <person name="Hutchinson M.I."/>
            <person name="Powell A.J."/>
            <person name="Barry K."/>
            <person name="Miller A.N."/>
            <person name="Grigoriev I.V."/>
            <person name="Debuchy R."/>
            <person name="Gladieux P."/>
            <person name="Thoren M.H."/>
            <person name="Johannesson H."/>
        </authorList>
    </citation>
    <scope>NUCLEOTIDE SEQUENCE</scope>
    <source>
        <strain evidence="2">SMH3391-2</strain>
    </source>
</reference>
<feature type="compositionally biased region" description="Gly residues" evidence="1">
    <location>
        <begin position="454"/>
        <end position="466"/>
    </location>
</feature>
<sequence>MLAETSALGTSRKEFGRLKWRDGMSWPGMETIPTPSEWGLGSTCRSIVNDITAGKLYKADCRFKGTTIQHQQPPVVYCVDSLGFIPELAIKDTATHEKALQAVLENDFEAAIKTWFAIPEDDRFQYMANISVQLKQVQHIINLGVANGLHAWYWSQAGDLIPPPPQPDIAAYISIFLPQTATVSSLKSFASNARESSIRQLVAAHLTSKRFIHPNHPLTAQLAAIPKTEAAPCNPYLDFWSWSCRALEWCGPGPLLPLSTTPTSTPDSPSSKDEKQTPTTITTTMPAKRSHHILPILMHHFGCATSAPAPPTGPSCSGSAYWTFMLRAYNVPVVVPIDNNQSAWRVTWVRDTVIADGVRWLNNHHAKHKNNLKDLILLLVYPIVGGTSESGQEEEEEGAFTRNLLAAYRGDTVAVVGTQNHNGYTGFRDVVQVPLPSFAGKDGALFVFQRRKGSGGGGGGGGGGGVDDNNKAKKGR</sequence>
<gene>
    <name evidence="2" type="ORF">B0T17DRAFT_588642</name>
</gene>
<name>A0AA39X760_9PEZI</name>
<dbReference type="PANTHER" id="PTHR39290">
    <property type="entry name" value="C3H1-TYPE DOMAIN-CONTAINING PROTEIN-RELATED"/>
    <property type="match status" value="1"/>
</dbReference>
<dbReference type="AlphaFoldDB" id="A0AA39X760"/>
<accession>A0AA39X760</accession>
<protein>
    <submittedName>
        <fullName evidence="2">Uncharacterized protein</fullName>
    </submittedName>
</protein>
<dbReference type="Proteomes" id="UP001174934">
    <property type="component" value="Unassembled WGS sequence"/>
</dbReference>